<dbReference type="InterPro" id="IPR013783">
    <property type="entry name" value="Ig-like_fold"/>
</dbReference>
<evidence type="ECO:0000256" key="1">
    <source>
        <dbReference type="SAM" id="SignalP"/>
    </source>
</evidence>
<keyword evidence="1" id="KW-0732">Signal</keyword>
<accession>A0A1H9HYM0</accession>
<gene>
    <name evidence="2" type="ORF">SAMN04487977_10836</name>
</gene>
<reference evidence="2 3" key="1">
    <citation type="submission" date="2016-10" db="EMBL/GenBank/DDBJ databases">
        <authorList>
            <person name="de Groot N.N."/>
        </authorList>
    </citation>
    <scope>NUCLEOTIDE SEQUENCE [LARGE SCALE GENOMIC DNA]</scope>
    <source>
        <strain evidence="2 3">B25</strain>
    </source>
</reference>
<sequence>MKKRLVKFAAAALSAAAILTLAGCKNTPDFNVSSEIDTVLNLAAPEVKVTAYPGMNFVSWSPVANAYGYVLYIYEEGNHIKTQNGIAYTTLNYSDTNIQNNKTYKYIVEAVSKDHKTDRAVQTENSLSSPVSVKAIVPSYETSPLELYNFESGSKNADYVVSAENINVYKDAEDTIAVSFPGKAYLKYDVYYSMDNAYETLRNNDSRNSVSSALSKASANDSILHASRTTITTSGKYHFIVDAKAANEKYGKTDTVISEKTVEVETLAGSGASITTSNYKTPDTIRVVFTGFTSSLDGSILPAECYKLYRSVNYNPATPVNNMNFKVPTLYTPVNGEVKATDISGRTFFVDDAIEDNSVAYTYTLVVTDGTRYAEMNNSTRRSIVAGYALSTIGNVTISGTKYTLDNDDYNNDIEWTIKLPEEGITIDEAYFIERLYDESYIPVAADFARDDDHKVTVLTAGDATGKVYKAFTKNHTPGSYVYLLVSLSKEGYKDKEVVSSSGVSVNMHYAGVPTFTAELYDNKVDGATAADYKYEYNDVVLNIKHTLYEEMLDDFTYTIYEAHPEINQTTGALIWDFETADWTIGDVDKEFKKAGFKKNSYDDSAAAEYVAFVELKDLAPGNYAWKLVTTEKESGVSYSIIQVKTVEGVKTDSIKFVPFINVERDNPKQPSSANTVTFTKSNTFKRNYGTTGVLDGYLVSVTPETTEDGVTYTLYRTTSVATSDMTKVVWTKVGPVVSKDPITQPFTCYELDSNGQRQEKEPESYPVSLKYTYNDAGLSTGDGYSYVVVCEKEGCATRYSNVAPIAPVN</sequence>
<protein>
    <recommendedName>
        <fullName evidence="4">Fibronectin type-III domain-containing protein</fullName>
    </recommendedName>
</protein>
<dbReference type="AlphaFoldDB" id="A0A1H9HYM0"/>
<keyword evidence="3" id="KW-1185">Reference proteome</keyword>
<dbReference type="Gene3D" id="2.60.40.10">
    <property type="entry name" value="Immunoglobulins"/>
    <property type="match status" value="1"/>
</dbReference>
<dbReference type="InterPro" id="IPR036116">
    <property type="entry name" value="FN3_sf"/>
</dbReference>
<feature type="signal peptide" evidence="1">
    <location>
        <begin position="1"/>
        <end position="22"/>
    </location>
</feature>
<dbReference type="PROSITE" id="PS51257">
    <property type="entry name" value="PROKAR_LIPOPROTEIN"/>
    <property type="match status" value="1"/>
</dbReference>
<dbReference type="SUPFAM" id="SSF49265">
    <property type="entry name" value="Fibronectin type III"/>
    <property type="match status" value="1"/>
</dbReference>
<dbReference type="RefSeq" id="WP_074644616.1">
    <property type="nucleotide sequence ID" value="NZ_FOFU01000008.1"/>
</dbReference>
<name>A0A1H9HYM0_9SPIR</name>
<evidence type="ECO:0008006" key="4">
    <source>
        <dbReference type="Google" id="ProtNLM"/>
    </source>
</evidence>
<evidence type="ECO:0000313" key="2">
    <source>
        <dbReference type="EMBL" id="SEQ67357.1"/>
    </source>
</evidence>
<organism evidence="2 3">
    <name type="scientific">Treponema bryantii</name>
    <dbReference type="NCBI Taxonomy" id="163"/>
    <lineage>
        <taxon>Bacteria</taxon>
        <taxon>Pseudomonadati</taxon>
        <taxon>Spirochaetota</taxon>
        <taxon>Spirochaetia</taxon>
        <taxon>Spirochaetales</taxon>
        <taxon>Treponemataceae</taxon>
        <taxon>Treponema</taxon>
    </lineage>
</organism>
<evidence type="ECO:0000313" key="3">
    <source>
        <dbReference type="Proteomes" id="UP000182360"/>
    </source>
</evidence>
<feature type="chain" id="PRO_5010311326" description="Fibronectin type-III domain-containing protein" evidence="1">
    <location>
        <begin position="23"/>
        <end position="810"/>
    </location>
</feature>
<proteinExistence type="predicted"/>
<dbReference type="EMBL" id="FOFU01000008">
    <property type="protein sequence ID" value="SEQ67357.1"/>
    <property type="molecule type" value="Genomic_DNA"/>
</dbReference>
<dbReference type="Proteomes" id="UP000182360">
    <property type="component" value="Unassembled WGS sequence"/>
</dbReference>
<dbReference type="OrthoDB" id="10006126at2"/>